<feature type="binding site" evidence="6">
    <location>
        <position position="201"/>
    </location>
    <ligand>
        <name>Zn(2+)</name>
        <dbReference type="ChEBI" id="CHEBI:29105"/>
    </ligand>
</feature>
<dbReference type="Proteomes" id="UP000557872">
    <property type="component" value="Unassembled WGS sequence"/>
</dbReference>
<dbReference type="PANTHER" id="PTHR38461:SF1">
    <property type="entry name" value="4-DEOXY-L-THREO-5-HEXOSULOSE-URONATE KETOL-ISOMERASE"/>
    <property type="match status" value="1"/>
</dbReference>
<evidence type="ECO:0000256" key="4">
    <source>
        <dbReference type="ARBA" id="ARBA00022833"/>
    </source>
</evidence>
<dbReference type="GO" id="GO:0042840">
    <property type="term" value="P:D-glucuronate catabolic process"/>
    <property type="evidence" value="ECO:0007669"/>
    <property type="project" value="TreeGrafter"/>
</dbReference>
<feature type="binding site" evidence="6">
    <location>
        <position position="194"/>
    </location>
    <ligand>
        <name>Zn(2+)</name>
        <dbReference type="ChEBI" id="CHEBI:29105"/>
    </ligand>
</feature>
<dbReference type="Pfam" id="PF04962">
    <property type="entry name" value="KduI"/>
    <property type="match status" value="1"/>
</dbReference>
<dbReference type="InterPro" id="IPR021120">
    <property type="entry name" value="KduI/IolB_isomerase"/>
</dbReference>
<comment type="cofactor">
    <cofactor evidence="6">
        <name>Zn(2+)</name>
        <dbReference type="ChEBI" id="CHEBI:29105"/>
    </cofactor>
    <text evidence="6">Binds 1 zinc ion per subunit.</text>
</comment>
<proteinExistence type="inferred from homology"/>
<dbReference type="CDD" id="cd20294">
    <property type="entry name" value="cupin_KduI_N"/>
    <property type="match status" value="1"/>
</dbReference>
<dbReference type="CDD" id="cd20491">
    <property type="entry name" value="cupin_KduI_C"/>
    <property type="match status" value="1"/>
</dbReference>
<dbReference type="GO" id="GO:0045490">
    <property type="term" value="P:pectin catabolic process"/>
    <property type="evidence" value="ECO:0007669"/>
    <property type="project" value="UniProtKB-UniRule"/>
</dbReference>
<dbReference type="PANTHER" id="PTHR38461">
    <property type="entry name" value="4-DEOXY-L-THREO-5-HEXOSULOSE-URONATE KETOL-ISOMERASE"/>
    <property type="match status" value="1"/>
</dbReference>
<dbReference type="EC" id="5.3.1.17" evidence="6"/>
<reference evidence="7 8" key="1">
    <citation type="submission" date="2020-07" db="EMBL/GenBank/DDBJ databases">
        <title>Roseicoccus Jingziensis gen. nov., sp. nov., isolated from coastal seawater.</title>
        <authorList>
            <person name="Feng X."/>
        </authorList>
    </citation>
    <scope>NUCLEOTIDE SEQUENCE [LARGE SCALE GENOMIC DNA]</scope>
    <source>
        <strain evidence="7 8">N1E253</strain>
    </source>
</reference>
<comment type="similarity">
    <text evidence="2 6">Belongs to the KduI family.</text>
</comment>
<dbReference type="GO" id="GO:0008270">
    <property type="term" value="F:zinc ion binding"/>
    <property type="evidence" value="ECO:0007669"/>
    <property type="project" value="UniProtKB-UniRule"/>
</dbReference>
<dbReference type="HAMAP" id="MF_00687">
    <property type="entry name" value="KduI"/>
    <property type="match status" value="1"/>
</dbReference>
<evidence type="ECO:0000313" key="7">
    <source>
        <dbReference type="EMBL" id="NWK55593.1"/>
    </source>
</evidence>
<organism evidence="7 8">
    <name type="scientific">Oceaniferula marina</name>
    <dbReference type="NCBI Taxonomy" id="2748318"/>
    <lineage>
        <taxon>Bacteria</taxon>
        <taxon>Pseudomonadati</taxon>
        <taxon>Verrucomicrobiota</taxon>
        <taxon>Verrucomicrobiia</taxon>
        <taxon>Verrucomicrobiales</taxon>
        <taxon>Verrucomicrobiaceae</taxon>
        <taxon>Oceaniferula</taxon>
    </lineage>
</organism>
<keyword evidence="8" id="KW-1185">Reference proteome</keyword>
<dbReference type="PIRSF" id="PIRSF006625">
    <property type="entry name" value="KduI"/>
    <property type="match status" value="1"/>
</dbReference>
<dbReference type="Gene3D" id="2.60.120.520">
    <property type="entry name" value="pectin degrading enzyme 5-keto 4- deoxyuronate isomerase, domain 1"/>
    <property type="match status" value="1"/>
</dbReference>
<dbReference type="NCBIfam" id="NF002091">
    <property type="entry name" value="PRK00924.1"/>
    <property type="match status" value="1"/>
</dbReference>
<keyword evidence="5 6" id="KW-0413">Isomerase</keyword>
<evidence type="ECO:0000256" key="5">
    <source>
        <dbReference type="ARBA" id="ARBA00023235"/>
    </source>
</evidence>
<dbReference type="RefSeq" id="WP_178932101.1">
    <property type="nucleotide sequence ID" value="NZ_JACBAZ010000002.1"/>
</dbReference>
<dbReference type="AlphaFoldDB" id="A0A851GDG3"/>
<evidence type="ECO:0000256" key="6">
    <source>
        <dbReference type="HAMAP-Rule" id="MF_00687"/>
    </source>
</evidence>
<dbReference type="EMBL" id="JACBAZ010000002">
    <property type="protein sequence ID" value="NWK55593.1"/>
    <property type="molecule type" value="Genomic_DNA"/>
</dbReference>
<comment type="catalytic activity">
    <reaction evidence="1 6">
        <text>5-dehydro-4-deoxy-D-glucuronate = 3-deoxy-D-glycero-2,5-hexodiulosonate</text>
        <dbReference type="Rhea" id="RHEA:23896"/>
        <dbReference type="ChEBI" id="CHEBI:17117"/>
        <dbReference type="ChEBI" id="CHEBI:29071"/>
        <dbReference type="EC" id="5.3.1.17"/>
    </reaction>
</comment>
<keyword evidence="4 6" id="KW-0862">Zinc</keyword>
<dbReference type="InterPro" id="IPR007045">
    <property type="entry name" value="KduI"/>
</dbReference>
<dbReference type="UniPathway" id="UPA00545">
    <property type="reaction ID" value="UER00826"/>
</dbReference>
<evidence type="ECO:0000256" key="1">
    <source>
        <dbReference type="ARBA" id="ARBA00000552"/>
    </source>
</evidence>
<keyword evidence="3 6" id="KW-0479">Metal-binding</keyword>
<dbReference type="InterPro" id="IPR027449">
    <property type="entry name" value="KduI_N"/>
</dbReference>
<evidence type="ECO:0000256" key="3">
    <source>
        <dbReference type="ARBA" id="ARBA00022723"/>
    </source>
</evidence>
<dbReference type="Gene3D" id="2.60.120.10">
    <property type="entry name" value="Jelly Rolls"/>
    <property type="match status" value="1"/>
</dbReference>
<comment type="function">
    <text evidence="6">Catalyzes the isomerization of 5-dehydro-4-deoxy-D-glucuronate to 3-deoxy-D-glycero-2,5-hexodiulosonate.</text>
</comment>
<accession>A0A851GDG3</accession>
<evidence type="ECO:0000256" key="2">
    <source>
        <dbReference type="ARBA" id="ARBA00008086"/>
    </source>
</evidence>
<name>A0A851GDG3_9BACT</name>
<protein>
    <recommendedName>
        <fullName evidence="6">4-deoxy-L-threo-5-hexosulose-uronate ketol-isomerase</fullName>
        <ecNumber evidence="6">5.3.1.17</ecNumber>
    </recommendedName>
    <alternativeName>
        <fullName evidence="6">5-keto-4-deoxyuronate isomerase</fullName>
    </alternativeName>
    <alternativeName>
        <fullName evidence="6">DKI isomerase</fullName>
    </alternativeName>
</protein>
<comment type="caution">
    <text evidence="7">The sequence shown here is derived from an EMBL/GenBank/DDBJ whole genome shotgun (WGS) entry which is preliminary data.</text>
</comment>
<gene>
    <name evidence="6 7" type="primary">kduI</name>
    <name evidence="7" type="ORF">HW115_08215</name>
</gene>
<dbReference type="InterPro" id="IPR011051">
    <property type="entry name" value="RmlC_Cupin_sf"/>
</dbReference>
<comment type="pathway">
    <text evidence="6">Glycan metabolism; pectin degradation; 2-dehydro-3-deoxy-D-gluconate from pectin: step 4/5.</text>
</comment>
<evidence type="ECO:0000313" key="8">
    <source>
        <dbReference type="Proteomes" id="UP000557872"/>
    </source>
</evidence>
<dbReference type="GO" id="GO:0008697">
    <property type="term" value="F:4-deoxy-L-threo-5-hexosulose-uronate ketol-isomerase activity"/>
    <property type="evidence" value="ECO:0007669"/>
    <property type="project" value="UniProtKB-UniRule"/>
</dbReference>
<sequence length="276" mass="31178">MNSHTTRCFDAMRHADTQQLRDSYILEDLFNINELQLVYTDLDRAIVGSAVPTDTPLTLKAGDQLRSDYFCQRRELGVINFGNKGSITVDGTSYPLEKLECLYVGKGSQTISFQSENGEAPAQFYLLSYPAHTSYPTAHAKIEDANKLELGSPEESNERHLYQYIHENGLQSCQLVMGFTVLQSGSVWNTMPPHTHDRRSEVYCYFDIAENHQVAHFMGKPQETRVLWMQEKHAVLSPSWSIHSGAGTGSYSFAWGMGGENQRFDDMDGFAITELR</sequence>
<dbReference type="InterPro" id="IPR014710">
    <property type="entry name" value="RmlC-like_jellyroll"/>
</dbReference>
<feature type="binding site" evidence="6">
    <location>
        <position position="243"/>
    </location>
    <ligand>
        <name>Zn(2+)</name>
        <dbReference type="ChEBI" id="CHEBI:29105"/>
    </ligand>
</feature>
<dbReference type="SUPFAM" id="SSF51182">
    <property type="entry name" value="RmlC-like cupins"/>
    <property type="match status" value="1"/>
</dbReference>
<dbReference type="GO" id="GO:0019698">
    <property type="term" value="P:D-galacturonate catabolic process"/>
    <property type="evidence" value="ECO:0007669"/>
    <property type="project" value="TreeGrafter"/>
</dbReference>
<feature type="binding site" evidence="6">
    <location>
        <position position="196"/>
    </location>
    <ligand>
        <name>Zn(2+)</name>
        <dbReference type="ChEBI" id="CHEBI:29105"/>
    </ligand>
</feature>